<dbReference type="Proteomes" id="UP000183995">
    <property type="component" value="Unassembled WGS sequence"/>
</dbReference>
<evidence type="ECO:0008006" key="4">
    <source>
        <dbReference type="Google" id="ProtNLM"/>
    </source>
</evidence>
<dbReference type="EMBL" id="FQXV01000008">
    <property type="protein sequence ID" value="SHI11356.1"/>
    <property type="molecule type" value="Genomic_DNA"/>
</dbReference>
<name>A0A1M5YH70_9FIRM</name>
<dbReference type="OrthoDB" id="1796742at2"/>
<sequence>MSQFKKHVKKIWIVAAAVLLIVGSTSAMAYALNSAVPGTALNDAVTSAPAVSLPSQAPGQTALSQPLYTVDDRSTQLMDFEQFKNEVKMKMQITKQQLTPEQIEKIYEDYITSATPGDKDMTADQAAARGAALVQTAYGVDLAGYTAVASFSKSPLPYSDNWSILFHAPDETDSSNRYIADINSVTGAILDIGCFNLDYTEIVSKDVQDPDWIATAERDIAKLLPSGVTITGSKVVYATENVGVTVVCALSDGSAFAVRLAGDGKAAQVYVNFPNGYDGSLDYKPLSEDAVG</sequence>
<feature type="chain" id="PRO_5012657831" description="Deacetylase PdaC domain-containing protein" evidence="1">
    <location>
        <begin position="30"/>
        <end position="292"/>
    </location>
</feature>
<keyword evidence="1" id="KW-0732">Signal</keyword>
<proteinExistence type="predicted"/>
<dbReference type="RefSeq" id="WP_073079557.1">
    <property type="nucleotide sequence ID" value="NZ_FQXV01000008.1"/>
</dbReference>
<evidence type="ECO:0000313" key="2">
    <source>
        <dbReference type="EMBL" id="SHI11356.1"/>
    </source>
</evidence>
<accession>A0A1M5YH70</accession>
<protein>
    <recommendedName>
        <fullName evidence="4">Deacetylase PdaC domain-containing protein</fullName>
    </recommendedName>
</protein>
<dbReference type="AlphaFoldDB" id="A0A1M5YH70"/>
<feature type="signal peptide" evidence="1">
    <location>
        <begin position="1"/>
        <end position="29"/>
    </location>
</feature>
<gene>
    <name evidence="2" type="ORF">SAMN02745823_02531</name>
</gene>
<evidence type="ECO:0000313" key="3">
    <source>
        <dbReference type="Proteomes" id="UP000183995"/>
    </source>
</evidence>
<organism evidence="2 3">
    <name type="scientific">Sporobacter termitidis DSM 10068</name>
    <dbReference type="NCBI Taxonomy" id="1123282"/>
    <lineage>
        <taxon>Bacteria</taxon>
        <taxon>Bacillati</taxon>
        <taxon>Bacillota</taxon>
        <taxon>Clostridia</taxon>
        <taxon>Eubacteriales</taxon>
        <taxon>Oscillospiraceae</taxon>
        <taxon>Sporobacter</taxon>
    </lineage>
</organism>
<keyword evidence="3" id="KW-1185">Reference proteome</keyword>
<dbReference type="STRING" id="1123282.SAMN02745823_02531"/>
<evidence type="ECO:0000256" key="1">
    <source>
        <dbReference type="SAM" id="SignalP"/>
    </source>
</evidence>
<reference evidence="2 3" key="1">
    <citation type="submission" date="2016-11" db="EMBL/GenBank/DDBJ databases">
        <authorList>
            <person name="Jaros S."/>
            <person name="Januszkiewicz K."/>
            <person name="Wedrychowicz H."/>
        </authorList>
    </citation>
    <scope>NUCLEOTIDE SEQUENCE [LARGE SCALE GENOMIC DNA]</scope>
    <source>
        <strain evidence="2 3">DSM 10068</strain>
    </source>
</reference>